<dbReference type="GO" id="GO:0005524">
    <property type="term" value="F:ATP binding"/>
    <property type="evidence" value="ECO:0007669"/>
    <property type="project" value="InterPro"/>
</dbReference>
<dbReference type="GO" id="GO:0004674">
    <property type="term" value="F:protein serine/threonine kinase activity"/>
    <property type="evidence" value="ECO:0007669"/>
    <property type="project" value="TreeGrafter"/>
</dbReference>
<dbReference type="InterPro" id="IPR051681">
    <property type="entry name" value="Ser/Thr_Kinases-Pseudokinases"/>
</dbReference>
<dbReference type="Gene3D" id="1.10.510.10">
    <property type="entry name" value="Transferase(Phosphotransferase) domain 1"/>
    <property type="match status" value="1"/>
</dbReference>
<dbReference type="OrthoDB" id="2322268at2759"/>
<evidence type="ECO:0000313" key="3">
    <source>
        <dbReference type="Proteomes" id="UP000022910"/>
    </source>
</evidence>
<dbReference type="InterPro" id="IPR000719">
    <property type="entry name" value="Prot_kinase_dom"/>
</dbReference>
<organism evidence="2 3">
    <name type="scientific">Rhizophagus irregularis (strain DAOM 197198w)</name>
    <name type="common">Glomus intraradices</name>
    <dbReference type="NCBI Taxonomy" id="1432141"/>
    <lineage>
        <taxon>Eukaryota</taxon>
        <taxon>Fungi</taxon>
        <taxon>Fungi incertae sedis</taxon>
        <taxon>Mucoromycota</taxon>
        <taxon>Glomeromycotina</taxon>
        <taxon>Glomeromycetes</taxon>
        <taxon>Glomerales</taxon>
        <taxon>Glomeraceae</taxon>
        <taxon>Rhizophagus</taxon>
    </lineage>
</organism>
<keyword evidence="3" id="KW-1185">Reference proteome</keyword>
<dbReference type="PANTHER" id="PTHR44329">
    <property type="entry name" value="SERINE/THREONINE-PROTEIN KINASE TNNI3K-RELATED"/>
    <property type="match status" value="1"/>
</dbReference>
<accession>A0A015M7Q5</accession>
<comment type="caution">
    <text evidence="2">The sequence shown here is derived from an EMBL/GenBank/DDBJ whole genome shotgun (WGS) entry which is preliminary data.</text>
</comment>
<reference evidence="2 3" key="1">
    <citation type="submission" date="2014-02" db="EMBL/GenBank/DDBJ databases">
        <title>Single nucleus genome sequencing reveals high similarity among nuclei of an endomycorrhizal fungus.</title>
        <authorList>
            <person name="Lin K."/>
            <person name="Geurts R."/>
            <person name="Zhang Z."/>
            <person name="Limpens E."/>
            <person name="Saunders D.G."/>
            <person name="Mu D."/>
            <person name="Pang E."/>
            <person name="Cao H."/>
            <person name="Cha H."/>
            <person name="Lin T."/>
            <person name="Zhou Q."/>
            <person name="Shang Y."/>
            <person name="Li Y."/>
            <person name="Ivanov S."/>
            <person name="Sharma T."/>
            <person name="Velzen R.V."/>
            <person name="Ruijter N.D."/>
            <person name="Aanen D.K."/>
            <person name="Win J."/>
            <person name="Kamoun S."/>
            <person name="Bisseling T."/>
            <person name="Huang S."/>
        </authorList>
    </citation>
    <scope>NUCLEOTIDE SEQUENCE [LARGE SCALE GENOMIC DNA]</scope>
    <source>
        <strain evidence="3">DAOM197198w</strain>
    </source>
</reference>
<evidence type="ECO:0000259" key="1">
    <source>
        <dbReference type="PROSITE" id="PS50011"/>
    </source>
</evidence>
<evidence type="ECO:0000313" key="2">
    <source>
        <dbReference type="EMBL" id="EXX62908.1"/>
    </source>
</evidence>
<dbReference type="InterPro" id="IPR001245">
    <property type="entry name" value="Ser-Thr/Tyr_kinase_cat_dom"/>
</dbReference>
<name>A0A015M7Q5_RHIIW</name>
<dbReference type="EMBL" id="JEMT01024314">
    <property type="protein sequence ID" value="EXX62908.1"/>
    <property type="molecule type" value="Genomic_DNA"/>
</dbReference>
<dbReference type="SUPFAM" id="SSF56112">
    <property type="entry name" value="Protein kinase-like (PK-like)"/>
    <property type="match status" value="2"/>
</dbReference>
<dbReference type="Pfam" id="PF07714">
    <property type="entry name" value="PK_Tyr_Ser-Thr"/>
    <property type="match status" value="1"/>
</dbReference>
<proteinExistence type="predicted"/>
<dbReference type="Proteomes" id="UP000022910">
    <property type="component" value="Unassembled WGS sequence"/>
</dbReference>
<sequence>MTSFKKIFRKIITPSQHNTLNTGRECGDFYPFVCRSCTVNYLKKKFTNWTSGNEIIDNFIQKIQIDYHFTLDFRVFEWIPYDQFNDIKITKNQDSYFASWKDGPLYSEIVSTEFIFKRYPTKKVILRCLDRSQNITSEFLSNEIIENNIKSVYGISQHPDTKDYILVYNQYNNCAACFKVYIDAYYNWCKSCQIDYLKQNFINWTSGNKDIDNFIQEMQLKINEPDDLIVEWIPYSQFDEINVIKEIGKQNLTTMYSAIWKDGPFYWNEADMKYKRGSSVIVVLRCFHDSKEFLNEAKCNEIHMYGMSYNLDTKDYILVFNDNCFELKGYSIFSGNEKIDNFIQEMQLKINGPSDLMFEWIPYSQFDGVKKISQHGFFTIYSAKWKDGPLNYNDEERKYTREPDKNVTLKYLHNSQNITNEFLNEVKKYSINRPSDILNIYGISQNSDTKNFILVLQFEYVGGYCVKCDKNYSDTRFSWCRPCQINNLRINYTSGNEKIDNFIQEMRLKINEYNDTIFEWIPYNQFNEIKEMNNDSFFTIYSAKWKNGQLFYSFSKVEYIRHTNKFVTLKRLYNSQNINDFFNEVKKYSIDGSSNNILKIYGITQNSDTKDYILVLNFEDFEKYCAKCNKLYTDTRFNWCKPCQIEYLEQNFINWTSGNKEIDNFIQGMQLKVNGYSSDTIFEWISYNQFDNIKGMDKNDLNITNLAIWKDGSLCFDYQNKKWSRVMGKEVALKYFYNNSQNIIDELLNEVKKYSIKNSRDTISIHGISQNTDTKDYILVLQNGYCTGCGEKYSDVTNNWCKPCQLNNLFTNWTSGNEKIDEFIQKMQLKIDKPSDIIFEWIPYNKFNDIKEISKDGFTTEYLAIWEDGPLYYDCNRKEYARDLTTDKKVALKCLDISQNITDKILNKAIKEYSIRDDDDTLIMYGISQNLSTNNYIIVLHDRYFEKNFEGYYCIRCANIYTDAQYKWCLPCKIDYLKQNFTNWTSKNVRIDNFIQGMQLKISKSNDIVFEWIPYNQFEEIKEIGKGGFAIVYSAIWKDGPLHYNWNKYTREPNQKVALKCLNNSQDISDEFLNEVQNYSTEKYSNNILKIYGITQNPDTKDYIMVLEYADGGKFYDYWIDNGKHKNFNWHNKIRTLNNIIKGLKEIHQKQMVHCDFHTGNILFTVLRKKTYISDMGLCREVGNMNKAKIYGVMPYVAPEVLRGNPYTQASDIYSFGMIMYITATGRQPFADQAHDKVLALNICNKARPKIHEPEAPKCYIDLMKKCWDSNPDERPCATEIYDQISSWNQYINNDSFKQAEEYRKANLPFFIVGQATNHPRAIYTSQILNSFTDDLKCDDSNDNINSECLDCAI</sequence>
<gene>
    <name evidence="2" type="ORF">RirG_157370</name>
</gene>
<protein>
    <submittedName>
        <fullName evidence="2">Rad53p</fullName>
    </submittedName>
</protein>
<dbReference type="Gene3D" id="1.10.10.1010">
    <property type="entry name" value="Intein homing endonuclease, domain IV"/>
    <property type="match status" value="1"/>
</dbReference>
<dbReference type="PROSITE" id="PS50011">
    <property type="entry name" value="PROTEIN_KINASE_DOM"/>
    <property type="match status" value="1"/>
</dbReference>
<feature type="domain" description="Protein kinase" evidence="1">
    <location>
        <begin position="1018"/>
        <end position="1292"/>
    </location>
</feature>
<dbReference type="HOGENOM" id="CLU_000288_7_8_1"/>
<dbReference type="InterPro" id="IPR011009">
    <property type="entry name" value="Kinase-like_dom_sf"/>
</dbReference>